<dbReference type="InterPro" id="IPR001845">
    <property type="entry name" value="HTH_ArsR_DNA-bd_dom"/>
</dbReference>
<keyword evidence="1" id="KW-0805">Transcription regulation</keyword>
<dbReference type="PRINTS" id="PR00778">
    <property type="entry name" value="HTHARSR"/>
</dbReference>
<dbReference type="InterPro" id="IPR036390">
    <property type="entry name" value="WH_DNA-bd_sf"/>
</dbReference>
<evidence type="ECO:0000256" key="2">
    <source>
        <dbReference type="ARBA" id="ARBA00023125"/>
    </source>
</evidence>
<dbReference type="RefSeq" id="WP_379719889.1">
    <property type="nucleotide sequence ID" value="NZ_JBHSMS010000032.1"/>
</dbReference>
<dbReference type="PROSITE" id="PS50987">
    <property type="entry name" value="HTH_ARSR_2"/>
    <property type="match status" value="1"/>
</dbReference>
<accession>A0ABW0PI31</accession>
<name>A0ABW0PI31_9BURK</name>
<comment type="caution">
    <text evidence="5">The sequence shown here is derived from an EMBL/GenBank/DDBJ whole genome shotgun (WGS) entry which is preliminary data.</text>
</comment>
<evidence type="ECO:0000313" key="6">
    <source>
        <dbReference type="Proteomes" id="UP001596031"/>
    </source>
</evidence>
<dbReference type="PANTHER" id="PTHR33154">
    <property type="entry name" value="TRANSCRIPTIONAL REGULATOR, ARSR FAMILY"/>
    <property type="match status" value="1"/>
</dbReference>
<dbReference type="Proteomes" id="UP001596031">
    <property type="component" value="Unassembled WGS sequence"/>
</dbReference>
<dbReference type="PROSITE" id="PS51257">
    <property type="entry name" value="PROKAR_LIPOPROTEIN"/>
    <property type="match status" value="1"/>
</dbReference>
<dbReference type="EMBL" id="JBHSMS010000032">
    <property type="protein sequence ID" value="MFC5511377.1"/>
    <property type="molecule type" value="Genomic_DNA"/>
</dbReference>
<organism evidence="5 6">
    <name type="scientific">Massilia jejuensis</name>
    <dbReference type="NCBI Taxonomy" id="648894"/>
    <lineage>
        <taxon>Bacteria</taxon>
        <taxon>Pseudomonadati</taxon>
        <taxon>Pseudomonadota</taxon>
        <taxon>Betaproteobacteria</taxon>
        <taxon>Burkholderiales</taxon>
        <taxon>Oxalobacteraceae</taxon>
        <taxon>Telluria group</taxon>
        <taxon>Massilia</taxon>
    </lineage>
</organism>
<dbReference type="InterPro" id="IPR036388">
    <property type="entry name" value="WH-like_DNA-bd_sf"/>
</dbReference>
<reference evidence="6" key="1">
    <citation type="journal article" date="2019" name="Int. J. Syst. Evol. Microbiol.">
        <title>The Global Catalogue of Microorganisms (GCM) 10K type strain sequencing project: providing services to taxonomists for standard genome sequencing and annotation.</title>
        <authorList>
            <consortium name="The Broad Institute Genomics Platform"/>
            <consortium name="The Broad Institute Genome Sequencing Center for Infectious Disease"/>
            <person name="Wu L."/>
            <person name="Ma J."/>
        </authorList>
    </citation>
    <scope>NUCLEOTIDE SEQUENCE [LARGE SCALE GENOMIC DNA]</scope>
    <source>
        <strain evidence="6">CCUG 38813</strain>
    </source>
</reference>
<feature type="domain" description="HTH arsR-type" evidence="4">
    <location>
        <begin position="11"/>
        <end position="105"/>
    </location>
</feature>
<dbReference type="InterPro" id="IPR011991">
    <property type="entry name" value="ArsR-like_HTH"/>
</dbReference>
<sequence length="112" mass="12655">MSVVQKLDLQAMQSAASQACGLLKVLGNPDRLLLLCQLTQGEFCVSELETLLQIQQPTLSQQLGVLREEGLVSTRREGKQIFYKIDSREATAIMQVLYELFCQQAKEKRHDD</sequence>
<dbReference type="Gene3D" id="1.10.10.10">
    <property type="entry name" value="Winged helix-like DNA-binding domain superfamily/Winged helix DNA-binding domain"/>
    <property type="match status" value="1"/>
</dbReference>
<keyword evidence="6" id="KW-1185">Reference proteome</keyword>
<dbReference type="SMART" id="SM00418">
    <property type="entry name" value="HTH_ARSR"/>
    <property type="match status" value="1"/>
</dbReference>
<dbReference type="CDD" id="cd00090">
    <property type="entry name" value="HTH_ARSR"/>
    <property type="match status" value="1"/>
</dbReference>
<dbReference type="NCBIfam" id="NF033788">
    <property type="entry name" value="HTH_metalloreg"/>
    <property type="match status" value="1"/>
</dbReference>
<dbReference type="Pfam" id="PF01022">
    <property type="entry name" value="HTH_5"/>
    <property type="match status" value="1"/>
</dbReference>
<keyword evidence="3" id="KW-0804">Transcription</keyword>
<keyword evidence="2" id="KW-0238">DNA-binding</keyword>
<protein>
    <submittedName>
        <fullName evidence="5">Metalloregulator ArsR/SmtB family transcription factor</fullName>
    </submittedName>
</protein>
<evidence type="ECO:0000313" key="5">
    <source>
        <dbReference type="EMBL" id="MFC5511377.1"/>
    </source>
</evidence>
<evidence type="ECO:0000256" key="1">
    <source>
        <dbReference type="ARBA" id="ARBA00023015"/>
    </source>
</evidence>
<evidence type="ECO:0000256" key="3">
    <source>
        <dbReference type="ARBA" id="ARBA00023163"/>
    </source>
</evidence>
<proteinExistence type="predicted"/>
<gene>
    <name evidence="5" type="ORF">ACFPOU_09600</name>
</gene>
<dbReference type="PANTHER" id="PTHR33154:SF28">
    <property type="entry name" value="HTH-TYPE TRANSCRIPTIONAL REGULATOR YGAV-RELATED"/>
    <property type="match status" value="1"/>
</dbReference>
<dbReference type="InterPro" id="IPR051081">
    <property type="entry name" value="HTH_MetalResp_TranReg"/>
</dbReference>
<evidence type="ECO:0000259" key="4">
    <source>
        <dbReference type="PROSITE" id="PS50987"/>
    </source>
</evidence>
<dbReference type="SUPFAM" id="SSF46785">
    <property type="entry name" value="Winged helix' DNA-binding domain"/>
    <property type="match status" value="1"/>
</dbReference>